<protein>
    <submittedName>
        <fullName evidence="2">Phage uncharacterized protein (Putative large terminase), C-terminal domain-containing protein</fullName>
    </submittedName>
</protein>
<evidence type="ECO:0000313" key="2">
    <source>
        <dbReference type="EMBL" id="SDH74795.1"/>
    </source>
</evidence>
<organism evidence="2 3">
    <name type="scientific">Roseospirillum parvum</name>
    <dbReference type="NCBI Taxonomy" id="83401"/>
    <lineage>
        <taxon>Bacteria</taxon>
        <taxon>Pseudomonadati</taxon>
        <taxon>Pseudomonadota</taxon>
        <taxon>Alphaproteobacteria</taxon>
        <taxon>Rhodospirillales</taxon>
        <taxon>Rhodospirillaceae</taxon>
        <taxon>Roseospirillum</taxon>
    </lineage>
</organism>
<feature type="region of interest" description="Disordered" evidence="1">
    <location>
        <begin position="531"/>
        <end position="554"/>
    </location>
</feature>
<dbReference type="Proteomes" id="UP000217076">
    <property type="component" value="Unassembled WGS sequence"/>
</dbReference>
<dbReference type="EMBL" id="FNCV01000011">
    <property type="protein sequence ID" value="SDH74795.1"/>
    <property type="molecule type" value="Genomic_DNA"/>
</dbReference>
<dbReference type="Gene3D" id="3.40.50.300">
    <property type="entry name" value="P-loop containing nucleotide triphosphate hydrolases"/>
    <property type="match status" value="1"/>
</dbReference>
<proteinExistence type="predicted"/>
<dbReference type="RefSeq" id="WP_092621284.1">
    <property type="nucleotide sequence ID" value="NZ_FNCV01000011.1"/>
</dbReference>
<sequence length="578" mass="63716">MGRRFKTEAKWGSGDFLEAIAEFAQGLRDEIAAAADLGDFDTSPPATRARAAETKASFGAFCRTYFPHRGRAEPSAFHAYIFSRGQEIADGPGGAREVEAAPRGNAKSTYWTELFVLWCVLTRRRRYPLILSDAIEVAAMMLEGIKTELTDNPRLAHDFPQGCGGGPVWQVGVIVTAGGAKIQAGGAGKRIRGARHGSQRPDLVILDDIENDENVRSPDQRDKREAWIDRAVEPLGPPDGSMDMVYVGTVLHVDSVLARKLANPAWRAVTFRAIVEWPERMDLWDRWEELYRNQGPAAAEAFLARHHRAMHRGARVLWPAVQPLALLMQIRLRVGLAAFASEHQNNPTEADATFERITYWTEAPALMRQWAHFGACDPSLGRAGRTRDPSALLVGARDVENGRLFVVEAQIRKRLPDRIINDVIELQRAYGCQKWAVEAVQFQEFLRTQLLARAIERGVPVPAVPVIPHTDKVLRIEALQPYVTAGIILLHASQKTLIEQLTHFPNADHDDGPDGLEMLFRLAMGVGAGAGANARRAGDGDPEAATGRAARAGRMGSLAARYGARARPGRRRLMGDRP</sequence>
<dbReference type="OrthoDB" id="378710at2"/>
<reference evidence="3" key="1">
    <citation type="submission" date="2016-10" db="EMBL/GenBank/DDBJ databases">
        <authorList>
            <person name="Varghese N."/>
            <person name="Submissions S."/>
        </authorList>
    </citation>
    <scope>NUCLEOTIDE SEQUENCE [LARGE SCALE GENOMIC DNA]</scope>
    <source>
        <strain evidence="3">930I</strain>
    </source>
</reference>
<evidence type="ECO:0000313" key="3">
    <source>
        <dbReference type="Proteomes" id="UP000217076"/>
    </source>
</evidence>
<dbReference type="Gene3D" id="3.30.420.240">
    <property type="match status" value="1"/>
</dbReference>
<name>A0A1G8EY52_9PROT</name>
<evidence type="ECO:0000256" key="1">
    <source>
        <dbReference type="SAM" id="MobiDB-lite"/>
    </source>
</evidence>
<gene>
    <name evidence="2" type="ORF">SAMN05421742_11177</name>
</gene>
<dbReference type="AlphaFoldDB" id="A0A1G8EY52"/>
<dbReference type="STRING" id="83401.SAMN05421742_11177"/>
<dbReference type="NCBIfam" id="TIGR01630">
    <property type="entry name" value="psiM2_ORF9"/>
    <property type="match status" value="1"/>
</dbReference>
<feature type="compositionally biased region" description="Low complexity" evidence="1">
    <location>
        <begin position="544"/>
        <end position="554"/>
    </location>
</feature>
<dbReference type="InterPro" id="IPR027417">
    <property type="entry name" value="P-loop_NTPase"/>
</dbReference>
<dbReference type="InterPro" id="IPR006517">
    <property type="entry name" value="Phage_terminase_lsu-like_C"/>
</dbReference>
<accession>A0A1G8EY52</accession>
<keyword evidence="3" id="KW-1185">Reference proteome</keyword>